<proteinExistence type="predicted"/>
<sequence length="46" mass="5183">MKEISHEWNIPGGGKVIAQMPFGKPAAPAGDKEFRPLKERVNFFKK</sequence>
<name>A0ABV8B933_9BACI</name>
<dbReference type="Gene3D" id="3.40.109.10">
    <property type="entry name" value="NADH Oxidase"/>
    <property type="match status" value="1"/>
</dbReference>
<evidence type="ECO:0000313" key="1">
    <source>
        <dbReference type="EMBL" id="MFC3885672.1"/>
    </source>
</evidence>
<gene>
    <name evidence="1" type="ORF">ACFOU2_20225</name>
</gene>
<keyword evidence="2" id="KW-1185">Reference proteome</keyword>
<dbReference type="Proteomes" id="UP001595752">
    <property type="component" value="Unassembled WGS sequence"/>
</dbReference>
<dbReference type="RefSeq" id="WP_377918068.1">
    <property type="nucleotide sequence ID" value="NZ_JBHRZT010000072.1"/>
</dbReference>
<accession>A0ABV8B933</accession>
<organism evidence="1 2">
    <name type="scientific">Bacillus songklensis</name>
    <dbReference type="NCBI Taxonomy" id="1069116"/>
    <lineage>
        <taxon>Bacteria</taxon>
        <taxon>Bacillati</taxon>
        <taxon>Bacillota</taxon>
        <taxon>Bacilli</taxon>
        <taxon>Bacillales</taxon>
        <taxon>Bacillaceae</taxon>
        <taxon>Bacillus</taxon>
    </lineage>
</organism>
<dbReference type="SUPFAM" id="SSF55469">
    <property type="entry name" value="FMN-dependent nitroreductase-like"/>
    <property type="match status" value="1"/>
</dbReference>
<protein>
    <submittedName>
        <fullName evidence="1">Uncharacterized protein</fullName>
    </submittedName>
</protein>
<dbReference type="EMBL" id="JBHRZT010000072">
    <property type="protein sequence ID" value="MFC3885672.1"/>
    <property type="molecule type" value="Genomic_DNA"/>
</dbReference>
<dbReference type="InterPro" id="IPR000415">
    <property type="entry name" value="Nitroreductase-like"/>
</dbReference>
<comment type="caution">
    <text evidence="1">The sequence shown here is derived from an EMBL/GenBank/DDBJ whole genome shotgun (WGS) entry which is preliminary data.</text>
</comment>
<reference evidence="2" key="1">
    <citation type="journal article" date="2019" name="Int. J. Syst. Evol. Microbiol.">
        <title>The Global Catalogue of Microorganisms (GCM) 10K type strain sequencing project: providing services to taxonomists for standard genome sequencing and annotation.</title>
        <authorList>
            <consortium name="The Broad Institute Genomics Platform"/>
            <consortium name="The Broad Institute Genome Sequencing Center for Infectious Disease"/>
            <person name="Wu L."/>
            <person name="Ma J."/>
        </authorList>
    </citation>
    <scope>NUCLEOTIDE SEQUENCE [LARGE SCALE GENOMIC DNA]</scope>
    <source>
        <strain evidence="2">CCUG 61889</strain>
    </source>
</reference>
<evidence type="ECO:0000313" key="2">
    <source>
        <dbReference type="Proteomes" id="UP001595752"/>
    </source>
</evidence>